<protein>
    <submittedName>
        <fullName evidence="2">CUB domain-containing protein</fullName>
    </submittedName>
</protein>
<evidence type="ECO:0000313" key="3">
    <source>
        <dbReference type="Proteomes" id="UP000005239"/>
    </source>
</evidence>
<gene>
    <name evidence="2" type="primary">WBGene00275137</name>
</gene>
<dbReference type="Pfam" id="PF00059">
    <property type="entry name" value="Lectin_C"/>
    <property type="match status" value="1"/>
</dbReference>
<evidence type="ECO:0000313" key="2">
    <source>
        <dbReference type="EnsemblMetazoa" id="PPA36768.1"/>
    </source>
</evidence>
<accession>A0A8R1UTL5</accession>
<dbReference type="EnsemblMetazoa" id="PPA36768.1">
    <property type="protein sequence ID" value="PPA36768.1"/>
    <property type="gene ID" value="WBGene00275137"/>
</dbReference>
<dbReference type="InterPro" id="IPR018378">
    <property type="entry name" value="C-type_lectin_CS"/>
</dbReference>
<dbReference type="SUPFAM" id="SSF56436">
    <property type="entry name" value="C-type lectin-like"/>
    <property type="match status" value="1"/>
</dbReference>
<dbReference type="PANTHER" id="PTHR22991:SF41">
    <property type="entry name" value="CUB DOMAIN-CONTAINING PROTEIN-RELATED"/>
    <property type="match status" value="1"/>
</dbReference>
<dbReference type="OMA" id="CLWDDAT"/>
<dbReference type="PANTHER" id="PTHR22991">
    <property type="entry name" value="PROTEIN CBG13490"/>
    <property type="match status" value="1"/>
</dbReference>
<dbReference type="CDD" id="cd00041">
    <property type="entry name" value="CUB"/>
    <property type="match status" value="1"/>
</dbReference>
<evidence type="ECO:0000256" key="1">
    <source>
        <dbReference type="PROSITE-ProRule" id="PRU00059"/>
    </source>
</evidence>
<dbReference type="Proteomes" id="UP000005239">
    <property type="component" value="Unassembled WGS sequence"/>
</dbReference>
<dbReference type="OrthoDB" id="5877743at2759"/>
<dbReference type="InterPro" id="IPR035914">
    <property type="entry name" value="Sperma_CUB_dom_sf"/>
</dbReference>
<reference evidence="3" key="1">
    <citation type="journal article" date="2008" name="Nat. Genet.">
        <title>The Pristionchus pacificus genome provides a unique perspective on nematode lifestyle and parasitism.</title>
        <authorList>
            <person name="Dieterich C."/>
            <person name="Clifton S.W."/>
            <person name="Schuster L.N."/>
            <person name="Chinwalla A."/>
            <person name="Delehaunty K."/>
            <person name="Dinkelacker I."/>
            <person name="Fulton L."/>
            <person name="Fulton R."/>
            <person name="Godfrey J."/>
            <person name="Minx P."/>
            <person name="Mitreva M."/>
            <person name="Roeseler W."/>
            <person name="Tian H."/>
            <person name="Witte H."/>
            <person name="Yang S.P."/>
            <person name="Wilson R.K."/>
            <person name="Sommer R.J."/>
        </authorList>
    </citation>
    <scope>NUCLEOTIDE SEQUENCE [LARGE SCALE GENOMIC DNA]</scope>
    <source>
        <strain evidence="3">PS312</strain>
    </source>
</reference>
<dbReference type="PROSITE" id="PS00615">
    <property type="entry name" value="C_TYPE_LECTIN_1"/>
    <property type="match status" value="1"/>
</dbReference>
<dbReference type="Gene3D" id="2.60.120.290">
    <property type="entry name" value="Spermadhesin, CUB domain"/>
    <property type="match status" value="1"/>
</dbReference>
<organism evidence="2 3">
    <name type="scientific">Pristionchus pacificus</name>
    <name type="common">Parasitic nematode worm</name>
    <dbReference type="NCBI Taxonomy" id="54126"/>
    <lineage>
        <taxon>Eukaryota</taxon>
        <taxon>Metazoa</taxon>
        <taxon>Ecdysozoa</taxon>
        <taxon>Nematoda</taxon>
        <taxon>Chromadorea</taxon>
        <taxon>Rhabditida</taxon>
        <taxon>Rhabditina</taxon>
        <taxon>Diplogasteromorpha</taxon>
        <taxon>Diplogasteroidea</taxon>
        <taxon>Neodiplogasteridae</taxon>
        <taxon>Pristionchus</taxon>
    </lineage>
</organism>
<reference evidence="2" key="2">
    <citation type="submission" date="2022-06" db="UniProtKB">
        <authorList>
            <consortium name="EnsemblMetazoa"/>
        </authorList>
    </citation>
    <scope>IDENTIFICATION</scope>
    <source>
        <strain evidence="2">PS312</strain>
    </source>
</reference>
<dbReference type="AlphaFoldDB" id="A0A454XKU8"/>
<comment type="caution">
    <text evidence="1">Lacks conserved residue(s) required for the propagation of feature annotation.</text>
</comment>
<dbReference type="Gene3D" id="3.10.100.10">
    <property type="entry name" value="Mannose-Binding Protein A, subunit A"/>
    <property type="match status" value="1"/>
</dbReference>
<dbReference type="SMART" id="SM00042">
    <property type="entry name" value="CUB"/>
    <property type="match status" value="1"/>
</dbReference>
<name>A0A454XKU8_PRIPA</name>
<proteinExistence type="predicted"/>
<dbReference type="InterPro" id="IPR016186">
    <property type="entry name" value="C-type_lectin-like/link_sf"/>
</dbReference>
<dbReference type="InterPro" id="IPR016187">
    <property type="entry name" value="CTDL_fold"/>
</dbReference>
<accession>A0A454XKU8</accession>
<dbReference type="InterPro" id="IPR000859">
    <property type="entry name" value="CUB_dom"/>
</dbReference>
<dbReference type="InterPro" id="IPR001304">
    <property type="entry name" value="C-type_lectin-like"/>
</dbReference>
<dbReference type="PROSITE" id="PS01180">
    <property type="entry name" value="CUB"/>
    <property type="match status" value="1"/>
</dbReference>
<dbReference type="PROSITE" id="PS50041">
    <property type="entry name" value="C_TYPE_LECTIN_2"/>
    <property type="match status" value="1"/>
</dbReference>
<dbReference type="SMART" id="SM00034">
    <property type="entry name" value="CLECT"/>
    <property type="match status" value="1"/>
</dbReference>
<dbReference type="CDD" id="cd00037">
    <property type="entry name" value="CLECT"/>
    <property type="match status" value="1"/>
</dbReference>
<keyword evidence="3" id="KW-1185">Reference proteome</keyword>
<dbReference type="Pfam" id="PF00431">
    <property type="entry name" value="CUB"/>
    <property type="match status" value="1"/>
</dbReference>
<sequence>MLVLLLALIGTCAALCPDGYLQISRTDCYTIYFTNQTTFVAAEADCVLDGGHLASLHSYDEQHSLAGMTYGMNPLIGMKCDDEAIANCTWTDGSVVDYQNFPGGVPVLSYGGCVRLGSNDEMWYSWNCAAPTDSFLCKVPAYDDIVTIPVEMTTAEPVPTTPIDHIKGCPKQQYTADTYVFSPNWPSPYQAGVDCLYFITAKNSRKLTIQFEYVETNDMIIVYDGSDMQSRVIANVTGKNGAAVWQYYSTGSTLTLDFIANSTTGGKGWSAAVYNV</sequence>
<dbReference type="SUPFAM" id="SSF49854">
    <property type="entry name" value="Spermadhesin, CUB domain"/>
    <property type="match status" value="1"/>
</dbReference>
<dbReference type="InterPro" id="IPR050976">
    <property type="entry name" value="Snaclec"/>
</dbReference>